<name>A0A3D8QNV7_9HELO</name>
<dbReference type="AlphaFoldDB" id="A0A3D8QNV7"/>
<dbReference type="InterPro" id="IPR027417">
    <property type="entry name" value="P-loop_NTPase"/>
</dbReference>
<accession>A0A3D8QNV7</accession>
<evidence type="ECO:0000259" key="2">
    <source>
        <dbReference type="SMART" id="SM00382"/>
    </source>
</evidence>
<dbReference type="InterPro" id="IPR003959">
    <property type="entry name" value="ATPase_AAA_core"/>
</dbReference>
<evidence type="ECO:0000256" key="1">
    <source>
        <dbReference type="SAM" id="MobiDB-lite"/>
    </source>
</evidence>
<feature type="domain" description="AAA+ ATPase" evidence="2">
    <location>
        <begin position="559"/>
        <end position="686"/>
    </location>
</feature>
<gene>
    <name evidence="3" type="ORF">BP6252_10903</name>
</gene>
<evidence type="ECO:0000313" key="4">
    <source>
        <dbReference type="Proteomes" id="UP000256645"/>
    </source>
</evidence>
<dbReference type="PANTHER" id="PTHR46411">
    <property type="entry name" value="FAMILY ATPASE, PUTATIVE-RELATED"/>
    <property type="match status" value="1"/>
</dbReference>
<reference evidence="3 4" key="1">
    <citation type="journal article" date="2018" name="IMA Fungus">
        <title>IMA Genome-F 9: Draft genome sequence of Annulohypoxylon stygium, Aspergillus mulundensis, Berkeleyomyces basicola (syn. Thielaviopsis basicola), Ceratocystis smalleyi, two Cercospora beticola strains, Coleophoma cylindrospora, Fusarium fracticaudum, Phialophora cf. hyalina, and Morchella septimelata.</title>
        <authorList>
            <person name="Wingfield B.D."/>
            <person name="Bills G.F."/>
            <person name="Dong Y."/>
            <person name="Huang W."/>
            <person name="Nel W.J."/>
            <person name="Swalarsk-Parry B.S."/>
            <person name="Vaghefi N."/>
            <person name="Wilken P.M."/>
            <person name="An Z."/>
            <person name="de Beer Z.W."/>
            <person name="De Vos L."/>
            <person name="Chen L."/>
            <person name="Duong T.A."/>
            <person name="Gao Y."/>
            <person name="Hammerbacher A."/>
            <person name="Kikkert J.R."/>
            <person name="Li Y."/>
            <person name="Li H."/>
            <person name="Li K."/>
            <person name="Li Q."/>
            <person name="Liu X."/>
            <person name="Ma X."/>
            <person name="Naidoo K."/>
            <person name="Pethybridge S.J."/>
            <person name="Sun J."/>
            <person name="Steenkamp E.T."/>
            <person name="van der Nest M.A."/>
            <person name="van Wyk S."/>
            <person name="Wingfield M.J."/>
            <person name="Xiong C."/>
            <person name="Yue Q."/>
            <person name="Zhang X."/>
        </authorList>
    </citation>
    <scope>NUCLEOTIDE SEQUENCE [LARGE SCALE GENOMIC DNA]</scope>
    <source>
        <strain evidence="3 4">BP6252</strain>
    </source>
</reference>
<dbReference type="OrthoDB" id="10042665at2759"/>
<sequence>MPSSVSSSDDEDDTRSQVSLSTSDGSVINGEPQFRVIVDPNLEPSGSTDIFYRAAWVKKEPKSKKPKYIGEYLSSKTIELQTYTPSAIPTDLKPPFELISIFSASRITSESTHEKAGVSAAVDSTSTPIVETDTENVERPSIPGNPDSPEEKKTEKVALKDLRIHNVWTTKMKIWSPILLSNLHAHTQIFEGYDKYGVEHKPGYTMLDPYFDLLWNIETIRALAEPNPIKALPGKPGDHEQYSDTERAAHFSKLREFLEPIVQTTLVPTQKLLLIPSPIMPFNLLPWIFSEGTEIYIRDSNDKSLPYAGLVTTLGLFSKFLRVFYWRIAADGEDFGRTMLSVDIPIYQSERKVTGLVAFPAQFLDAEDDGATRRALIERGKAYYNVVTGGQKEMTHSGKAYDETRNPTSFTYDGNVVVDHVGAFNSIIQPPVGIRRQFHLQGRLEEIPEWPFGILSPTTDGSSEDVKGLFEWWELSATTNRTLTDKHFLIMEHRTLVYAIKDKRWLIDVKNLQEVHRAKDPLSNVVIRKEDIEIIKALSFREKNAEKAWGADFIEGKGLGQIVLLHGPPGVGKTYTVECIAESFARPLLSLTVANLGTRESDVDVELTKWLAMAERWKAVLLIDEADVFLERRAHSDLERNQLVAVFLRKMEYCTGILFLTTNRVGQIDDAFASRIHVIIGYGRLDDDGRAQIWKNFFNKLKHDKGGKIIIGKQAKEFVSSGEEMKKLQWNGREIRNGLQTAIAIAEYEASLDKDRDTLEPIVVEEGHFKQVMRMSNNFKNYMFSVGKEDESKRALQRRDRNDFNVGVKD</sequence>
<dbReference type="STRING" id="1849047.A0A3D8QNV7"/>
<dbReference type="Pfam" id="PF22942">
    <property type="entry name" value="DUF7025"/>
    <property type="match status" value="1"/>
</dbReference>
<dbReference type="Proteomes" id="UP000256645">
    <property type="component" value="Unassembled WGS sequence"/>
</dbReference>
<dbReference type="InterPro" id="IPR003593">
    <property type="entry name" value="AAA+_ATPase"/>
</dbReference>
<dbReference type="InterPro" id="IPR056599">
    <property type="entry name" value="AAA_lid_fung"/>
</dbReference>
<dbReference type="InterPro" id="IPR054289">
    <property type="entry name" value="DUF7025"/>
</dbReference>
<protein>
    <recommendedName>
        <fullName evidence="2">AAA+ ATPase domain-containing protein</fullName>
    </recommendedName>
</protein>
<dbReference type="PANTHER" id="PTHR46411:SF4">
    <property type="entry name" value="AAA+ ATPASE DOMAIN-CONTAINING PROTEIN"/>
    <property type="match status" value="1"/>
</dbReference>
<organism evidence="3 4">
    <name type="scientific">Coleophoma cylindrospora</name>
    <dbReference type="NCBI Taxonomy" id="1849047"/>
    <lineage>
        <taxon>Eukaryota</taxon>
        <taxon>Fungi</taxon>
        <taxon>Dikarya</taxon>
        <taxon>Ascomycota</taxon>
        <taxon>Pezizomycotina</taxon>
        <taxon>Leotiomycetes</taxon>
        <taxon>Helotiales</taxon>
        <taxon>Dermateaceae</taxon>
        <taxon>Coleophoma</taxon>
    </lineage>
</organism>
<feature type="region of interest" description="Disordered" evidence="1">
    <location>
        <begin position="1"/>
        <end position="32"/>
    </location>
</feature>
<dbReference type="SUPFAM" id="SSF52540">
    <property type="entry name" value="P-loop containing nucleoside triphosphate hydrolases"/>
    <property type="match status" value="1"/>
</dbReference>
<dbReference type="Gene3D" id="3.40.50.300">
    <property type="entry name" value="P-loop containing nucleotide triphosphate hydrolases"/>
    <property type="match status" value="1"/>
</dbReference>
<evidence type="ECO:0000313" key="3">
    <source>
        <dbReference type="EMBL" id="RDW63358.1"/>
    </source>
</evidence>
<dbReference type="CDD" id="cd19481">
    <property type="entry name" value="RecA-like_protease"/>
    <property type="match status" value="1"/>
</dbReference>
<dbReference type="GO" id="GO:0016887">
    <property type="term" value="F:ATP hydrolysis activity"/>
    <property type="evidence" value="ECO:0007669"/>
    <property type="project" value="InterPro"/>
</dbReference>
<feature type="compositionally biased region" description="Polar residues" evidence="1">
    <location>
        <begin position="17"/>
        <end position="26"/>
    </location>
</feature>
<proteinExistence type="predicted"/>
<dbReference type="SMART" id="SM00382">
    <property type="entry name" value="AAA"/>
    <property type="match status" value="1"/>
</dbReference>
<dbReference type="EMBL" id="PDLM01000013">
    <property type="protein sequence ID" value="RDW63358.1"/>
    <property type="molecule type" value="Genomic_DNA"/>
</dbReference>
<comment type="caution">
    <text evidence="3">The sequence shown here is derived from an EMBL/GenBank/DDBJ whole genome shotgun (WGS) entry which is preliminary data.</text>
</comment>
<dbReference type="GO" id="GO:0005524">
    <property type="term" value="F:ATP binding"/>
    <property type="evidence" value="ECO:0007669"/>
    <property type="project" value="InterPro"/>
</dbReference>
<dbReference type="Pfam" id="PF23232">
    <property type="entry name" value="AAA_lid_13"/>
    <property type="match status" value="1"/>
</dbReference>
<feature type="region of interest" description="Disordered" evidence="1">
    <location>
        <begin position="115"/>
        <end position="154"/>
    </location>
</feature>
<keyword evidence="4" id="KW-1185">Reference proteome</keyword>
<dbReference type="Pfam" id="PF00004">
    <property type="entry name" value="AAA"/>
    <property type="match status" value="1"/>
</dbReference>